<dbReference type="Pfam" id="PF01042">
    <property type="entry name" value="Ribonuc_L-PSP"/>
    <property type="match status" value="1"/>
</dbReference>
<sequence>MARELISSGGKWEEILGYSRAVVDGDWVFLAGTGGFEPGTGAVADSVLDQTEQCLINAATALEQAGSSLEDTVRIIVYLVDMDDFERVAPIFGRTFKNTKPANTTVASPALIDPRLKVEIEITAKKRS</sequence>
<dbReference type="CDD" id="cd06154">
    <property type="entry name" value="YjgF_YER057c_UK114_like_6"/>
    <property type="match status" value="1"/>
</dbReference>
<dbReference type="PANTHER" id="PTHR43857">
    <property type="entry name" value="BLR7761 PROTEIN"/>
    <property type="match status" value="1"/>
</dbReference>
<gene>
    <name evidence="1" type="ORF">ACFFUT_05550</name>
</gene>
<comment type="caution">
    <text evidence="1">The sequence shown here is derived from an EMBL/GenBank/DDBJ whole genome shotgun (WGS) entry which is preliminary data.</text>
</comment>
<dbReference type="Gene3D" id="3.30.1330.40">
    <property type="entry name" value="RutC-like"/>
    <property type="match status" value="1"/>
</dbReference>
<dbReference type="Proteomes" id="UP001589683">
    <property type="component" value="Unassembled WGS sequence"/>
</dbReference>
<organism evidence="1 2">
    <name type="scientific">Pseudohalocynthiibacter aestuariivivens</name>
    <dbReference type="NCBI Taxonomy" id="1591409"/>
    <lineage>
        <taxon>Bacteria</taxon>
        <taxon>Pseudomonadati</taxon>
        <taxon>Pseudomonadota</taxon>
        <taxon>Alphaproteobacteria</taxon>
        <taxon>Rhodobacterales</taxon>
        <taxon>Paracoccaceae</taxon>
        <taxon>Pseudohalocynthiibacter</taxon>
    </lineage>
</organism>
<dbReference type="RefSeq" id="WP_213888974.1">
    <property type="nucleotide sequence ID" value="NZ_JAGFNU010000005.1"/>
</dbReference>
<reference evidence="1 2" key="1">
    <citation type="submission" date="2024-09" db="EMBL/GenBank/DDBJ databases">
        <authorList>
            <person name="Sun Q."/>
            <person name="Mori K."/>
        </authorList>
    </citation>
    <scope>NUCLEOTIDE SEQUENCE [LARGE SCALE GENOMIC DNA]</scope>
    <source>
        <strain evidence="1 2">CECT 8726</strain>
    </source>
</reference>
<name>A0ABV5JEP1_9RHOB</name>
<evidence type="ECO:0000313" key="1">
    <source>
        <dbReference type="EMBL" id="MFB9231248.1"/>
    </source>
</evidence>
<dbReference type="EMBL" id="JBHMEA010000016">
    <property type="protein sequence ID" value="MFB9231248.1"/>
    <property type="molecule type" value="Genomic_DNA"/>
</dbReference>
<dbReference type="InterPro" id="IPR006175">
    <property type="entry name" value="YjgF/YER057c/UK114"/>
</dbReference>
<accession>A0ABV5JEP1</accession>
<protein>
    <submittedName>
        <fullName evidence="1">RidA family protein</fullName>
    </submittedName>
</protein>
<keyword evidence="2" id="KW-1185">Reference proteome</keyword>
<dbReference type="SUPFAM" id="SSF55298">
    <property type="entry name" value="YjgF-like"/>
    <property type="match status" value="1"/>
</dbReference>
<dbReference type="InterPro" id="IPR035959">
    <property type="entry name" value="RutC-like_sf"/>
</dbReference>
<dbReference type="PANTHER" id="PTHR43857:SF1">
    <property type="entry name" value="YJGH FAMILY PROTEIN"/>
    <property type="match status" value="1"/>
</dbReference>
<evidence type="ECO:0000313" key="2">
    <source>
        <dbReference type="Proteomes" id="UP001589683"/>
    </source>
</evidence>
<proteinExistence type="predicted"/>